<organism evidence="3 4">
    <name type="scientific">Actinomyces oris</name>
    <dbReference type="NCBI Taxonomy" id="544580"/>
    <lineage>
        <taxon>Bacteria</taxon>
        <taxon>Bacillati</taxon>
        <taxon>Actinomycetota</taxon>
        <taxon>Actinomycetes</taxon>
        <taxon>Actinomycetales</taxon>
        <taxon>Actinomycetaceae</taxon>
        <taxon>Actinomyces</taxon>
    </lineage>
</organism>
<dbReference type="SUPFAM" id="SSF52540">
    <property type="entry name" value="P-loop containing nucleoside triphosphate hydrolases"/>
    <property type="match status" value="1"/>
</dbReference>
<evidence type="ECO:0000313" key="3">
    <source>
        <dbReference type="EMBL" id="OLO49934.1"/>
    </source>
</evidence>
<dbReference type="Proteomes" id="UP000186855">
    <property type="component" value="Unassembled WGS sequence"/>
</dbReference>
<dbReference type="InterPro" id="IPR027417">
    <property type="entry name" value="P-loop_NTPase"/>
</dbReference>
<dbReference type="GO" id="GO:0005525">
    <property type="term" value="F:GTP binding"/>
    <property type="evidence" value="ECO:0007669"/>
    <property type="project" value="InterPro"/>
</dbReference>
<dbReference type="EMBL" id="MSKI01000120">
    <property type="protein sequence ID" value="OLO49934.1"/>
    <property type="molecule type" value="Genomic_DNA"/>
</dbReference>
<dbReference type="AlphaFoldDB" id="A0A1Q8VPB1"/>
<feature type="domain" description="G" evidence="2">
    <location>
        <begin position="57"/>
        <end position="93"/>
    </location>
</feature>
<accession>A0A1Q8VPB1</accession>
<proteinExistence type="predicted"/>
<feature type="region of interest" description="Disordered" evidence="1">
    <location>
        <begin position="66"/>
        <end position="91"/>
    </location>
</feature>
<feature type="compositionally biased region" description="Polar residues" evidence="1">
    <location>
        <begin position="66"/>
        <end position="80"/>
    </location>
</feature>
<protein>
    <submittedName>
        <fullName evidence="3">ABC transporter</fullName>
    </submittedName>
</protein>
<feature type="non-terminal residue" evidence="3">
    <location>
        <position position="107"/>
    </location>
</feature>
<name>A0A1Q8VPB1_9ACTO</name>
<reference evidence="3 4" key="1">
    <citation type="submission" date="2016-12" db="EMBL/GenBank/DDBJ databases">
        <title>Genomic comparison of strains in the 'Actinomyces naeslundii' group.</title>
        <authorList>
            <person name="Mughal S.R."/>
            <person name="Do T."/>
            <person name="Gilbert S.C."/>
            <person name="Witherden E.A."/>
            <person name="Didelot X."/>
            <person name="Beighton D."/>
        </authorList>
    </citation>
    <scope>NUCLEOTIDE SEQUENCE [LARGE SCALE GENOMIC DNA]</scope>
    <source>
        <strain evidence="3 4">S24V</strain>
    </source>
</reference>
<evidence type="ECO:0000259" key="2">
    <source>
        <dbReference type="Pfam" id="PF01926"/>
    </source>
</evidence>
<sequence length="107" mass="11163">MTTDRPGTSDLPLVLEDLARAVDLGEQLGLGEELTRARDVLTQASHRRRLAPETTVAALLGATGSGKSSLANALTGSEVSRTARTRPTTTQPLAIVPDTAAEATELL</sequence>
<dbReference type="Gene3D" id="3.40.50.300">
    <property type="entry name" value="P-loop containing nucleotide triphosphate hydrolases"/>
    <property type="match status" value="1"/>
</dbReference>
<dbReference type="InterPro" id="IPR006073">
    <property type="entry name" value="GTP-bd"/>
</dbReference>
<evidence type="ECO:0000313" key="4">
    <source>
        <dbReference type="Proteomes" id="UP000186855"/>
    </source>
</evidence>
<evidence type="ECO:0000256" key="1">
    <source>
        <dbReference type="SAM" id="MobiDB-lite"/>
    </source>
</evidence>
<comment type="caution">
    <text evidence="3">The sequence shown here is derived from an EMBL/GenBank/DDBJ whole genome shotgun (WGS) entry which is preliminary data.</text>
</comment>
<dbReference type="Pfam" id="PF01926">
    <property type="entry name" value="MMR_HSR1"/>
    <property type="match status" value="1"/>
</dbReference>
<gene>
    <name evidence="3" type="ORF">BKH30_10010</name>
</gene>